<reference evidence="1 2" key="1">
    <citation type="submission" date="2020-04" db="EMBL/GenBank/DDBJ databases">
        <title>Molecular characterization of pseudomonads from Agaricus bisporus reveal novel blotch 2 pathogens in Western Europe.</title>
        <authorList>
            <person name="Taparia T."/>
            <person name="Krijger M."/>
            <person name="Haynes E."/>
            <person name="Elpinstone J.G."/>
            <person name="Noble R."/>
            <person name="Van Der Wolf J."/>
        </authorList>
    </citation>
    <scope>NUCLEOTIDE SEQUENCE [LARGE SCALE GENOMIC DNA]</scope>
    <source>
        <strain evidence="1 2">IPO3738</strain>
    </source>
</reference>
<dbReference type="RefSeq" id="WP_017124899.1">
    <property type="nucleotide sequence ID" value="NZ_JACAOK010000055.1"/>
</dbReference>
<proteinExistence type="predicted"/>
<dbReference type="EMBL" id="JACAQE010000003">
    <property type="protein sequence ID" value="NWC14507.1"/>
    <property type="molecule type" value="Genomic_DNA"/>
</dbReference>
<dbReference type="AlphaFoldDB" id="A0A7Y7XY95"/>
<gene>
    <name evidence="1" type="ORF">HX845_12670</name>
</gene>
<evidence type="ECO:0000313" key="1">
    <source>
        <dbReference type="EMBL" id="NWC14507.1"/>
    </source>
</evidence>
<comment type="caution">
    <text evidence="1">The sequence shown here is derived from an EMBL/GenBank/DDBJ whole genome shotgun (WGS) entry which is preliminary data.</text>
</comment>
<accession>A0A7Y7XY95</accession>
<dbReference type="Proteomes" id="UP000517547">
    <property type="component" value="Unassembled WGS sequence"/>
</dbReference>
<evidence type="ECO:0008006" key="3">
    <source>
        <dbReference type="Google" id="ProtNLM"/>
    </source>
</evidence>
<evidence type="ECO:0000313" key="2">
    <source>
        <dbReference type="Proteomes" id="UP000517547"/>
    </source>
</evidence>
<name>A0A7Y7XY95_9PSED</name>
<protein>
    <recommendedName>
        <fullName evidence="3">Dockerin domain-containing protein</fullName>
    </recommendedName>
</protein>
<organism evidence="1 2">
    <name type="scientific">Pseudomonas gingeri</name>
    <dbReference type="NCBI Taxonomy" id="117681"/>
    <lineage>
        <taxon>Bacteria</taxon>
        <taxon>Pseudomonadati</taxon>
        <taxon>Pseudomonadota</taxon>
        <taxon>Gammaproteobacteria</taxon>
        <taxon>Pseudomonadales</taxon>
        <taxon>Pseudomonadaceae</taxon>
        <taxon>Pseudomonas</taxon>
    </lineage>
</organism>
<sequence>MRYLRVTAQDRSGSGKADSVLLHFYQKNLCEPDEVVGEAIALDISGDGLSDFAFAADINRDGQIDQADIALLKLFANTYLQLNWFNKGASEQRVLCMFVGNHGKNGKPAAVCLQFHDRCEAGGKQSLVYSATAYDGGSNGRLDSFSNTDLDRNGVADKADKELLKTMASTFLQFKWHEK</sequence>